<dbReference type="InterPro" id="IPR001752">
    <property type="entry name" value="Kinesin_motor_dom"/>
</dbReference>
<dbReference type="InterPro" id="IPR027417">
    <property type="entry name" value="P-loop_NTPase"/>
</dbReference>
<feature type="domain" description="Kinesin motor" evidence="3">
    <location>
        <begin position="40"/>
        <end position="397"/>
    </location>
</feature>
<feature type="compositionally biased region" description="Basic and acidic residues" evidence="2">
    <location>
        <begin position="670"/>
        <end position="682"/>
    </location>
</feature>
<dbReference type="PANTHER" id="PTHR47969">
    <property type="entry name" value="CHROMOSOME-ASSOCIATED KINESIN KIF4A-RELATED"/>
    <property type="match status" value="1"/>
</dbReference>
<feature type="binding site" evidence="1">
    <location>
        <begin position="142"/>
        <end position="149"/>
    </location>
    <ligand>
        <name>ATP</name>
        <dbReference type="ChEBI" id="CHEBI:30616"/>
    </ligand>
</feature>
<dbReference type="SUPFAM" id="SSF52540">
    <property type="entry name" value="P-loop containing nucleoside triphosphate hydrolases"/>
    <property type="match status" value="1"/>
</dbReference>
<keyword evidence="1" id="KW-0505">Motor protein</keyword>
<keyword evidence="6" id="KW-1185">Reference proteome</keyword>
<dbReference type="PROSITE" id="PS51471">
    <property type="entry name" value="FE2OG_OXY"/>
    <property type="match status" value="1"/>
</dbReference>
<keyword evidence="1" id="KW-0547">Nucleotide-binding</keyword>
<proteinExistence type="inferred from homology"/>
<dbReference type="Gene3D" id="3.40.850.10">
    <property type="entry name" value="Kinesin motor domain"/>
    <property type="match status" value="1"/>
</dbReference>
<dbReference type="Pfam" id="PF00225">
    <property type="entry name" value="Kinesin"/>
    <property type="match status" value="1"/>
</dbReference>
<evidence type="ECO:0000256" key="1">
    <source>
        <dbReference type="PROSITE-ProRule" id="PRU00283"/>
    </source>
</evidence>
<reference evidence="5 6" key="1">
    <citation type="submission" date="2024-02" db="EMBL/GenBank/DDBJ databases">
        <authorList>
            <person name="Chen Y."/>
            <person name="Shah S."/>
            <person name="Dougan E. K."/>
            <person name="Thang M."/>
            <person name="Chan C."/>
        </authorList>
    </citation>
    <scope>NUCLEOTIDE SEQUENCE [LARGE SCALE GENOMIC DNA]</scope>
</reference>
<feature type="region of interest" description="Disordered" evidence="2">
    <location>
        <begin position="1"/>
        <end position="39"/>
    </location>
</feature>
<comment type="similarity">
    <text evidence="1">Belongs to the TRAFAC class myosin-kinesin ATPase superfamily. Kinesin family.</text>
</comment>
<dbReference type="PROSITE" id="PS50067">
    <property type="entry name" value="KINESIN_MOTOR_2"/>
    <property type="match status" value="1"/>
</dbReference>
<name>A0ABP0QKP2_9DINO</name>
<gene>
    <name evidence="5" type="ORF">SCF082_LOCUS41929</name>
</gene>
<dbReference type="PRINTS" id="PR00380">
    <property type="entry name" value="KINESINHEAVY"/>
</dbReference>
<evidence type="ECO:0000313" key="6">
    <source>
        <dbReference type="Proteomes" id="UP001642464"/>
    </source>
</evidence>
<feature type="domain" description="Fe2OG dioxygenase" evidence="4">
    <location>
        <begin position="549"/>
        <end position="655"/>
    </location>
</feature>
<feature type="region of interest" description="Disordered" evidence="2">
    <location>
        <begin position="636"/>
        <end position="705"/>
    </location>
</feature>
<evidence type="ECO:0000256" key="2">
    <source>
        <dbReference type="SAM" id="MobiDB-lite"/>
    </source>
</evidence>
<dbReference type="InterPro" id="IPR037151">
    <property type="entry name" value="AlkB-like_sf"/>
</dbReference>
<comment type="caution">
    <text evidence="5">The sequence shown here is derived from an EMBL/GenBank/DDBJ whole genome shotgun (WGS) entry which is preliminary data.</text>
</comment>
<dbReference type="Gene3D" id="2.60.120.590">
    <property type="entry name" value="Alpha-ketoglutarate-dependent dioxygenase AlkB-like"/>
    <property type="match status" value="1"/>
</dbReference>
<dbReference type="EMBL" id="CAXAMM010039773">
    <property type="protein sequence ID" value="CAK9088768.1"/>
    <property type="molecule type" value="Genomic_DNA"/>
</dbReference>
<evidence type="ECO:0000259" key="4">
    <source>
        <dbReference type="PROSITE" id="PS51471"/>
    </source>
</evidence>
<dbReference type="InterPro" id="IPR027640">
    <property type="entry name" value="Kinesin-like_fam"/>
</dbReference>
<dbReference type="InterPro" id="IPR027450">
    <property type="entry name" value="AlkB-like"/>
</dbReference>
<accession>A0ABP0QKP2</accession>
<dbReference type="Pfam" id="PF13532">
    <property type="entry name" value="2OG-FeII_Oxy_2"/>
    <property type="match status" value="1"/>
</dbReference>
<keyword evidence="1" id="KW-0067">ATP-binding</keyword>
<dbReference type="SUPFAM" id="SSF51197">
    <property type="entry name" value="Clavaminate synthase-like"/>
    <property type="match status" value="1"/>
</dbReference>
<evidence type="ECO:0000259" key="3">
    <source>
        <dbReference type="PROSITE" id="PS50067"/>
    </source>
</evidence>
<dbReference type="InterPro" id="IPR036961">
    <property type="entry name" value="Kinesin_motor_dom_sf"/>
</dbReference>
<feature type="compositionally biased region" description="Basic and acidic residues" evidence="2">
    <location>
        <begin position="28"/>
        <end position="38"/>
    </location>
</feature>
<evidence type="ECO:0000313" key="5">
    <source>
        <dbReference type="EMBL" id="CAK9088768.1"/>
    </source>
</evidence>
<feature type="compositionally biased region" description="Basic and acidic residues" evidence="2">
    <location>
        <begin position="693"/>
        <end position="704"/>
    </location>
</feature>
<organism evidence="5 6">
    <name type="scientific">Durusdinium trenchii</name>
    <dbReference type="NCBI Taxonomy" id="1381693"/>
    <lineage>
        <taxon>Eukaryota</taxon>
        <taxon>Sar</taxon>
        <taxon>Alveolata</taxon>
        <taxon>Dinophyceae</taxon>
        <taxon>Suessiales</taxon>
        <taxon>Symbiodiniaceae</taxon>
        <taxon>Durusdinium</taxon>
    </lineage>
</organism>
<sequence>MAPTLPQAALAQDDSLKYRRSASPTKSGRAEKSPRSFGEKVQTAVRLRPFLNLELAKIAQWERRSEHSSYSCVEMKPDGHVTLHDPEKPNQPGRDFECTFAFDSSQPQSSQYADQSTIFEGVGADMVMHGTTGYNCCLVAYGQTGTGKTHTVHGDWQSHEHRGLLPRIAEGLFARLGKLAEGDTWRVRISYVEVYKDRLRDLLSGTRMEYESSPRSTKGALGGKGLEVRAHPEIGVFVENLQELPVESFRDVARHVARGERAKKIESTTMNNRSSRSHTIFSFKVEVRGTGHNSLSTMQVVDLAGRENEQTSECKDERFRELRFINRSLFELANCISALCDGNREHVPFRNSKLTMLLSDSLSSNSRTTLLATLTPSPTGFDENMLTCRFLESAGVGTRTTCSEVGEPVCHDGLEPLTLRLDEDSVMCYLPQLLESPSSATSCYTALAETLQRLLATVPAPPKDSSSENDRAQFYGSGSFGKGDFRFNPRWCLAGRALEDENLKEVLYLKERVEEETLRTLQGLPDECREVAHGLSEQAESLGSELEPFFNSVLVNFYLDGRAQIKWHADDENCYGPAERIVIGSVSLGAPRPFELRRTPRKGDGRNAQERRRIWLQPGSLLIMAGAMQAKWQHSLPADPTCSTPRINLTFRRIVGPRRRGEPEPSPADDQQRPKGERKQTAERAPAPTCGAGEERVVPQKEAGRVTTQPVANRFAAAEVARRLQDEIASLKPMVVEPNTPLADELTLRETLLRQFSLVWAEDGQDHEATDEVTLVQGACKQVASGLRTASETLARLEHTNHSASSALKQVGAKLSTLQRAIQAKGGVIHEAVSPATTARSEHSDGGHALRGPSGRGNAGRRLSEEKVAALKLLRLT</sequence>
<protein>
    <submittedName>
        <fullName evidence="5">Kinesin-like protein KIF1A (Axonal transporter of synaptic vesicles) (Microtubule-based motor KIF1A) (Unc-104- and KIF1A-related protein) (HUnc-104)</fullName>
    </submittedName>
</protein>
<dbReference type="InterPro" id="IPR005123">
    <property type="entry name" value="Oxoglu/Fe-dep_dioxygenase_dom"/>
</dbReference>
<dbReference type="PANTHER" id="PTHR47969:SF29">
    <property type="entry name" value="KINESIN-LIKE PROTEIN"/>
    <property type="match status" value="1"/>
</dbReference>
<dbReference type="SMART" id="SM00129">
    <property type="entry name" value="KISc"/>
    <property type="match status" value="1"/>
</dbReference>
<dbReference type="Proteomes" id="UP001642464">
    <property type="component" value="Unassembled WGS sequence"/>
</dbReference>
<feature type="region of interest" description="Disordered" evidence="2">
    <location>
        <begin position="835"/>
        <end position="863"/>
    </location>
</feature>